<evidence type="ECO:0000256" key="1">
    <source>
        <dbReference type="ARBA" id="ARBA00000085"/>
    </source>
</evidence>
<dbReference type="InterPro" id="IPR003594">
    <property type="entry name" value="HATPase_dom"/>
</dbReference>
<dbReference type="InterPro" id="IPR004358">
    <property type="entry name" value="Sig_transdc_His_kin-like_C"/>
</dbReference>
<keyword evidence="7" id="KW-0812">Transmembrane</keyword>
<evidence type="ECO:0000256" key="6">
    <source>
        <dbReference type="ARBA" id="ARBA00023012"/>
    </source>
</evidence>
<dbReference type="PANTHER" id="PTHR45453:SF1">
    <property type="entry name" value="PHOSPHATE REGULON SENSOR PROTEIN PHOR"/>
    <property type="match status" value="1"/>
</dbReference>
<dbReference type="PANTHER" id="PTHR45453">
    <property type="entry name" value="PHOSPHATE REGULON SENSOR PROTEIN PHOR"/>
    <property type="match status" value="1"/>
</dbReference>
<feature type="transmembrane region" description="Helical" evidence="7">
    <location>
        <begin position="150"/>
        <end position="171"/>
    </location>
</feature>
<dbReference type="GO" id="GO:0000155">
    <property type="term" value="F:phosphorelay sensor kinase activity"/>
    <property type="evidence" value="ECO:0007669"/>
    <property type="project" value="InterPro"/>
</dbReference>
<dbReference type="EMBL" id="JAPDPJ010000002">
    <property type="protein sequence ID" value="MCW3785336.1"/>
    <property type="molecule type" value="Genomic_DNA"/>
</dbReference>
<dbReference type="GO" id="GO:0004721">
    <property type="term" value="F:phosphoprotein phosphatase activity"/>
    <property type="evidence" value="ECO:0007669"/>
    <property type="project" value="TreeGrafter"/>
</dbReference>
<keyword evidence="7" id="KW-1133">Transmembrane helix</keyword>
<dbReference type="PROSITE" id="PS50109">
    <property type="entry name" value="HIS_KIN"/>
    <property type="match status" value="1"/>
</dbReference>
<keyword evidence="10" id="KW-1185">Reference proteome</keyword>
<evidence type="ECO:0000256" key="5">
    <source>
        <dbReference type="ARBA" id="ARBA00022777"/>
    </source>
</evidence>
<keyword evidence="5 9" id="KW-0418">Kinase</keyword>
<comment type="catalytic activity">
    <reaction evidence="1">
        <text>ATP + protein L-histidine = ADP + protein N-phospho-L-histidine.</text>
        <dbReference type="EC" id="2.7.13.3"/>
    </reaction>
</comment>
<feature type="transmembrane region" description="Helical" evidence="7">
    <location>
        <begin position="6"/>
        <end position="24"/>
    </location>
</feature>
<dbReference type="Proteomes" id="UP001209229">
    <property type="component" value="Unassembled WGS sequence"/>
</dbReference>
<evidence type="ECO:0000256" key="4">
    <source>
        <dbReference type="ARBA" id="ARBA00022679"/>
    </source>
</evidence>
<keyword evidence="6" id="KW-0902">Two-component regulatory system</keyword>
<keyword evidence="7" id="KW-0472">Membrane</keyword>
<keyword evidence="3" id="KW-0597">Phosphoprotein</keyword>
<dbReference type="EC" id="2.7.13.3" evidence="2"/>
<dbReference type="SUPFAM" id="SSF55874">
    <property type="entry name" value="ATPase domain of HSP90 chaperone/DNA topoisomerase II/histidine kinase"/>
    <property type="match status" value="1"/>
</dbReference>
<dbReference type="InterPro" id="IPR005467">
    <property type="entry name" value="His_kinase_dom"/>
</dbReference>
<dbReference type="Pfam" id="PF02518">
    <property type="entry name" value="HATPase_c"/>
    <property type="match status" value="1"/>
</dbReference>
<dbReference type="Gene3D" id="3.30.565.10">
    <property type="entry name" value="Histidine kinase-like ATPase, C-terminal domain"/>
    <property type="match status" value="1"/>
</dbReference>
<evidence type="ECO:0000259" key="8">
    <source>
        <dbReference type="PROSITE" id="PS50109"/>
    </source>
</evidence>
<dbReference type="PRINTS" id="PR00344">
    <property type="entry name" value="BCTRLSENSOR"/>
</dbReference>
<keyword evidence="4" id="KW-0808">Transferase</keyword>
<dbReference type="InterPro" id="IPR036890">
    <property type="entry name" value="HATPase_C_sf"/>
</dbReference>
<feature type="transmembrane region" description="Helical" evidence="7">
    <location>
        <begin position="96"/>
        <end position="113"/>
    </location>
</feature>
<dbReference type="GO" id="GO:0016036">
    <property type="term" value="P:cellular response to phosphate starvation"/>
    <property type="evidence" value="ECO:0007669"/>
    <property type="project" value="TreeGrafter"/>
</dbReference>
<dbReference type="GO" id="GO:0005886">
    <property type="term" value="C:plasma membrane"/>
    <property type="evidence" value="ECO:0007669"/>
    <property type="project" value="TreeGrafter"/>
</dbReference>
<dbReference type="SUPFAM" id="SSF47384">
    <property type="entry name" value="Homodimeric domain of signal transducing histidine kinase"/>
    <property type="match status" value="1"/>
</dbReference>
<protein>
    <recommendedName>
        <fullName evidence="2">histidine kinase</fullName>
        <ecNumber evidence="2">2.7.13.3</ecNumber>
    </recommendedName>
</protein>
<accession>A0AAE3M131</accession>
<dbReference type="Gene3D" id="1.10.287.130">
    <property type="match status" value="1"/>
</dbReference>
<evidence type="ECO:0000256" key="7">
    <source>
        <dbReference type="SAM" id="Phobius"/>
    </source>
</evidence>
<feature type="transmembrane region" description="Helical" evidence="7">
    <location>
        <begin position="119"/>
        <end position="138"/>
    </location>
</feature>
<evidence type="ECO:0000313" key="10">
    <source>
        <dbReference type="Proteomes" id="UP001209229"/>
    </source>
</evidence>
<sequence length="457" mass="51868">MDVKTLILLFSLASWFTFLFLLYYEITSPKKNRIIQLYAIGKLFLGFVWLLPIIGRFIPYYVSVTIGNTLLAWGCGLEVFSMAYINAKKPINYRRISIFGFISLFIFLIINTQPDNIRVGVASFVIGVIFTLGFIWILKQHNTSKRRYLAFSIYLFLAIINFIRGFTAILVDTKMSLTSKGLIQDVAFASFFLLTLSTIIFFLLLKEKDDKKILSDAKVLANTNELLKASNATKDKLFSIIAHDLRGAMGTSAQLTDLLFHQHKEFSEQERNQFLEQLVNSSNKNFELLENLLNWSRSQLKAITVEATIFSMNELLKEILSQVESMFQTKTIHIENKINSDWFVKADYEMIKVVVRNIITNAIKFSPCNSKITIEGQEDSFKYHIRFIDQGVGIQADVLKELLTPEFLHSTPGTANEKGSGIGLKLTKDFIEKNGGTISISSKVNEGSVFEISLPKG</sequence>
<reference evidence="9" key="1">
    <citation type="submission" date="2022-10" db="EMBL/GenBank/DDBJ databases">
        <authorList>
            <person name="Yu W.X."/>
        </authorList>
    </citation>
    <scope>NUCLEOTIDE SEQUENCE</scope>
    <source>
        <strain evidence="9">AAT</strain>
    </source>
</reference>
<dbReference type="AlphaFoldDB" id="A0AAE3M131"/>
<proteinExistence type="predicted"/>
<dbReference type="InterPro" id="IPR036097">
    <property type="entry name" value="HisK_dim/P_sf"/>
</dbReference>
<dbReference type="InterPro" id="IPR050351">
    <property type="entry name" value="BphY/WalK/GraS-like"/>
</dbReference>
<name>A0AAE3M131_9BACT</name>
<gene>
    <name evidence="9" type="ORF">OM075_02600</name>
</gene>
<dbReference type="RefSeq" id="WP_301188908.1">
    <property type="nucleotide sequence ID" value="NZ_JAPDPJ010000002.1"/>
</dbReference>
<feature type="transmembrane region" description="Helical" evidence="7">
    <location>
        <begin position="60"/>
        <end position="84"/>
    </location>
</feature>
<feature type="transmembrane region" description="Helical" evidence="7">
    <location>
        <begin position="186"/>
        <end position="205"/>
    </location>
</feature>
<feature type="domain" description="Histidine kinase" evidence="8">
    <location>
        <begin position="240"/>
        <end position="457"/>
    </location>
</feature>
<evidence type="ECO:0000313" key="9">
    <source>
        <dbReference type="EMBL" id="MCW3785336.1"/>
    </source>
</evidence>
<feature type="transmembrane region" description="Helical" evidence="7">
    <location>
        <begin position="36"/>
        <end position="54"/>
    </location>
</feature>
<comment type="caution">
    <text evidence="9">The sequence shown here is derived from an EMBL/GenBank/DDBJ whole genome shotgun (WGS) entry which is preliminary data.</text>
</comment>
<evidence type="ECO:0000256" key="3">
    <source>
        <dbReference type="ARBA" id="ARBA00022553"/>
    </source>
</evidence>
<evidence type="ECO:0000256" key="2">
    <source>
        <dbReference type="ARBA" id="ARBA00012438"/>
    </source>
</evidence>
<organism evidence="9 10">
    <name type="scientific">Plebeiibacterium sediminum</name>
    <dbReference type="NCBI Taxonomy" id="2992112"/>
    <lineage>
        <taxon>Bacteria</taxon>
        <taxon>Pseudomonadati</taxon>
        <taxon>Bacteroidota</taxon>
        <taxon>Bacteroidia</taxon>
        <taxon>Marinilabiliales</taxon>
        <taxon>Marinilabiliaceae</taxon>
        <taxon>Plebeiibacterium</taxon>
    </lineage>
</organism>
<dbReference type="SMART" id="SM00387">
    <property type="entry name" value="HATPase_c"/>
    <property type="match status" value="1"/>
</dbReference>